<dbReference type="Pfam" id="PF21294">
    <property type="entry name" value="Polysacc_lyase_14"/>
    <property type="match status" value="1"/>
</dbReference>
<protein>
    <recommendedName>
        <fullName evidence="1">Polysaccharide lyase 14 domain-containing protein</fullName>
    </recommendedName>
</protein>
<proteinExistence type="predicted"/>
<name>A0A4Q2DP81_9AGAR</name>
<organism evidence="2 3">
    <name type="scientific">Candolleomyces aberdarensis</name>
    <dbReference type="NCBI Taxonomy" id="2316362"/>
    <lineage>
        <taxon>Eukaryota</taxon>
        <taxon>Fungi</taxon>
        <taxon>Dikarya</taxon>
        <taxon>Basidiomycota</taxon>
        <taxon>Agaricomycotina</taxon>
        <taxon>Agaricomycetes</taxon>
        <taxon>Agaricomycetidae</taxon>
        <taxon>Agaricales</taxon>
        <taxon>Agaricineae</taxon>
        <taxon>Psathyrellaceae</taxon>
        <taxon>Candolleomyces</taxon>
    </lineage>
</organism>
<sequence>MASFPQGSYTFAHQPQGGFSFYAPGPPQVDLTDAKEATFGYSVYFPDGFAFNKGGKLPGFYGGNSDEESTNCSGGRRDTACFSARLMWREDGDGEMYTYLPPGFDANDKVCDIPPHSDCNPTYGASIARGSFKFARGAWTTVAERVKLNDPGRSNGELQLWVNGRSVIDIKGVVLRDSGAGKLRGIQFQTFFGGSTSDWASPKDQEVYFSDLSVAILDTF</sequence>
<evidence type="ECO:0000259" key="1">
    <source>
        <dbReference type="Pfam" id="PF21294"/>
    </source>
</evidence>
<reference evidence="2 3" key="1">
    <citation type="submission" date="2019-01" db="EMBL/GenBank/DDBJ databases">
        <title>Draft genome sequence of Psathyrella aberdarensis IHI B618.</title>
        <authorList>
            <person name="Buettner E."/>
            <person name="Kellner H."/>
        </authorList>
    </citation>
    <scope>NUCLEOTIDE SEQUENCE [LARGE SCALE GENOMIC DNA]</scope>
    <source>
        <strain evidence="2 3">IHI B618</strain>
    </source>
</reference>
<keyword evidence="3" id="KW-1185">Reference proteome</keyword>
<feature type="domain" description="Polysaccharide lyase 14" evidence="1">
    <location>
        <begin position="2"/>
        <end position="212"/>
    </location>
</feature>
<dbReference type="Gene3D" id="2.60.120.200">
    <property type="match status" value="1"/>
</dbReference>
<accession>A0A4Q2DP81</accession>
<dbReference type="AlphaFoldDB" id="A0A4Q2DP81"/>
<dbReference type="InterPro" id="IPR048958">
    <property type="entry name" value="Polysacc_lyase_14"/>
</dbReference>
<evidence type="ECO:0000313" key="2">
    <source>
        <dbReference type="EMBL" id="RXW21823.1"/>
    </source>
</evidence>
<evidence type="ECO:0000313" key="3">
    <source>
        <dbReference type="Proteomes" id="UP000290288"/>
    </source>
</evidence>
<dbReference type="Proteomes" id="UP000290288">
    <property type="component" value="Unassembled WGS sequence"/>
</dbReference>
<comment type="caution">
    <text evidence="2">The sequence shown here is derived from an EMBL/GenBank/DDBJ whole genome shotgun (WGS) entry which is preliminary data.</text>
</comment>
<dbReference type="PANTHER" id="PTHR40124">
    <property type="match status" value="1"/>
</dbReference>
<dbReference type="PANTHER" id="PTHR40124:SF1">
    <property type="entry name" value="DISAGGREGATASE RELATED REPEAT PROTEIN"/>
    <property type="match status" value="1"/>
</dbReference>
<gene>
    <name evidence="2" type="ORF">EST38_g4045</name>
</gene>
<dbReference type="EMBL" id="SDEE01000094">
    <property type="protein sequence ID" value="RXW21823.1"/>
    <property type="molecule type" value="Genomic_DNA"/>
</dbReference>
<dbReference type="OrthoDB" id="3337916at2759"/>
<dbReference type="STRING" id="2316362.A0A4Q2DP81"/>